<name>A0AA44BEZ3_9CLOT</name>
<feature type="transmembrane region" description="Helical" evidence="8">
    <location>
        <begin position="69"/>
        <end position="88"/>
    </location>
</feature>
<evidence type="ECO:0000256" key="1">
    <source>
        <dbReference type="ARBA" id="ARBA00004651"/>
    </source>
</evidence>
<comment type="subcellular location">
    <subcellularLocation>
        <location evidence="1">Cell membrane</location>
        <topology evidence="1">Multi-pass membrane protein</topology>
    </subcellularLocation>
</comment>
<organism evidence="12 13">
    <name type="scientific">Isachenkonia alkalipeptolytica</name>
    <dbReference type="NCBI Taxonomy" id="2565777"/>
    <lineage>
        <taxon>Bacteria</taxon>
        <taxon>Bacillati</taxon>
        <taxon>Bacillota</taxon>
        <taxon>Clostridia</taxon>
        <taxon>Eubacteriales</taxon>
        <taxon>Clostridiaceae</taxon>
        <taxon>Isachenkonia</taxon>
    </lineage>
</organism>
<dbReference type="Gene3D" id="2.30.30.60">
    <property type="match status" value="1"/>
</dbReference>
<keyword evidence="4 8" id="KW-0812">Transmembrane</keyword>
<dbReference type="Gene3D" id="3.30.70.100">
    <property type="match status" value="1"/>
</dbReference>
<proteinExistence type="inferred from homology"/>
<feature type="transmembrane region" description="Helical" evidence="8">
    <location>
        <begin position="163"/>
        <end position="183"/>
    </location>
</feature>
<keyword evidence="3" id="KW-1003">Cell membrane</keyword>
<comment type="caution">
    <text evidence="12">The sequence shown here is derived from an EMBL/GenBank/DDBJ whole genome shotgun (WGS) entry which is preliminary data.</text>
</comment>
<comment type="similarity">
    <text evidence="2">Belongs to the MscS (TC 1.A.23) family.</text>
</comment>
<evidence type="ECO:0000256" key="7">
    <source>
        <dbReference type="SAM" id="MobiDB-lite"/>
    </source>
</evidence>
<feature type="domain" description="Mechanosensitive ion channel MscS C-terminal" evidence="10">
    <location>
        <begin position="260"/>
        <end position="344"/>
    </location>
</feature>
<accession>A0AA44BEZ3</accession>
<reference evidence="12 13" key="1">
    <citation type="submission" date="2019-04" db="EMBL/GenBank/DDBJ databases">
        <title>Isachenkonia alkalipeptolytica gen. nov. sp. nov. a new anaerobic, alkiliphilic organothrophic bacterium capable to reduce synthesized ferrihydrite isolated from a soda lake.</title>
        <authorList>
            <person name="Toshchakov S.V."/>
            <person name="Zavarzina D.G."/>
            <person name="Zhilina T.N."/>
            <person name="Kostrikina N.A."/>
            <person name="Kublanov I.V."/>
        </authorList>
    </citation>
    <scope>NUCLEOTIDE SEQUENCE [LARGE SCALE GENOMIC DNA]</scope>
    <source>
        <strain evidence="12 13">Z-1701</strain>
    </source>
</reference>
<dbReference type="SUPFAM" id="SSF82689">
    <property type="entry name" value="Mechanosensitive channel protein MscS (YggB), C-terminal domain"/>
    <property type="match status" value="1"/>
</dbReference>
<dbReference type="InterPro" id="IPR010920">
    <property type="entry name" value="LSM_dom_sf"/>
</dbReference>
<feature type="transmembrane region" description="Helical" evidence="8">
    <location>
        <begin position="20"/>
        <end position="38"/>
    </location>
</feature>
<dbReference type="Pfam" id="PF00924">
    <property type="entry name" value="MS_channel_2nd"/>
    <property type="match status" value="1"/>
</dbReference>
<dbReference type="SUPFAM" id="SSF50182">
    <property type="entry name" value="Sm-like ribonucleoproteins"/>
    <property type="match status" value="1"/>
</dbReference>
<evidence type="ECO:0000259" key="9">
    <source>
        <dbReference type="Pfam" id="PF00924"/>
    </source>
</evidence>
<evidence type="ECO:0000256" key="8">
    <source>
        <dbReference type="SAM" id="Phobius"/>
    </source>
</evidence>
<sequence>MSFEIGEISFDLSVVQEYSHWIYALGIFLIVSGLRKPISVYTMKIMLGLTAKTKTDFDRKMVKSFEGPFRFLLGFLGIYIALRLLNLPENINVVILRIFRSIFIIAIARGFMNLFNKTSGILENLAKRFSVEVNDILIQFIAKGIRVIIIALTISIVVQEWGYNVNSFVAGLGIGGLAFALAAQDTLANLFGGMVITLDKPFTLEDWIETPSVEGVVEEITFRSTRVRTFAQALVHVPNATIVKEPITNWSRMGKRRIMFTLGVMYSTPRGKLEGCTRLIEELLINHEEIDNEFIVVRFNEFNNSSLDIFIYCFALTTQWGEFLRIQEDINFKTMDILEKEGVSVAFPSRSIYFENQIQKEVSGSKCTGKKEKENGDGMDEDVVGGRGQA</sequence>
<dbReference type="InterPro" id="IPR049278">
    <property type="entry name" value="MS_channel_C"/>
</dbReference>
<dbReference type="EMBL" id="SUMG01000005">
    <property type="protein sequence ID" value="NBG88046.1"/>
    <property type="molecule type" value="Genomic_DNA"/>
</dbReference>
<evidence type="ECO:0000256" key="3">
    <source>
        <dbReference type="ARBA" id="ARBA00022475"/>
    </source>
</evidence>
<dbReference type="GO" id="GO:0055085">
    <property type="term" value="P:transmembrane transport"/>
    <property type="evidence" value="ECO:0007669"/>
    <property type="project" value="InterPro"/>
</dbReference>
<keyword evidence="5 8" id="KW-1133">Transmembrane helix</keyword>
<dbReference type="RefSeq" id="WP_160720151.1">
    <property type="nucleotide sequence ID" value="NZ_SUMG01000005.1"/>
</dbReference>
<dbReference type="Gene3D" id="1.10.287.1260">
    <property type="match status" value="1"/>
</dbReference>
<evidence type="ECO:0000256" key="4">
    <source>
        <dbReference type="ARBA" id="ARBA00022692"/>
    </source>
</evidence>
<dbReference type="PANTHER" id="PTHR43634">
    <property type="entry name" value="OW CONDUCTANCE MECHANOSENSITIVE CHANNEL"/>
    <property type="match status" value="1"/>
</dbReference>
<feature type="transmembrane region" description="Helical" evidence="8">
    <location>
        <begin position="94"/>
        <end position="115"/>
    </location>
</feature>
<dbReference type="Pfam" id="PF21088">
    <property type="entry name" value="MS_channel_1st"/>
    <property type="match status" value="1"/>
</dbReference>
<evidence type="ECO:0000313" key="12">
    <source>
        <dbReference type="EMBL" id="NBG88046.1"/>
    </source>
</evidence>
<dbReference type="InterPro" id="IPR049142">
    <property type="entry name" value="MS_channel_1st"/>
</dbReference>
<dbReference type="InterPro" id="IPR045042">
    <property type="entry name" value="YnaI-like"/>
</dbReference>
<feature type="domain" description="Mechanosensitive ion channel MscS" evidence="9">
    <location>
        <begin position="185"/>
        <end position="252"/>
    </location>
</feature>
<dbReference type="GO" id="GO:0005886">
    <property type="term" value="C:plasma membrane"/>
    <property type="evidence" value="ECO:0007669"/>
    <property type="project" value="UniProtKB-SubCell"/>
</dbReference>
<dbReference type="InterPro" id="IPR011014">
    <property type="entry name" value="MscS_channel_TM-2"/>
</dbReference>
<dbReference type="InterPro" id="IPR011066">
    <property type="entry name" value="MscS_channel_C_sf"/>
</dbReference>
<keyword evidence="13" id="KW-1185">Reference proteome</keyword>
<gene>
    <name evidence="12" type="ORF">ISALK_05980</name>
</gene>
<evidence type="ECO:0000256" key="5">
    <source>
        <dbReference type="ARBA" id="ARBA00022989"/>
    </source>
</evidence>
<feature type="region of interest" description="Disordered" evidence="7">
    <location>
        <begin position="362"/>
        <end position="390"/>
    </location>
</feature>
<evidence type="ECO:0000256" key="2">
    <source>
        <dbReference type="ARBA" id="ARBA00008017"/>
    </source>
</evidence>
<evidence type="ECO:0000259" key="11">
    <source>
        <dbReference type="Pfam" id="PF21088"/>
    </source>
</evidence>
<evidence type="ECO:0000313" key="13">
    <source>
        <dbReference type="Proteomes" id="UP000449710"/>
    </source>
</evidence>
<dbReference type="SUPFAM" id="SSF82861">
    <property type="entry name" value="Mechanosensitive channel protein MscS (YggB), transmembrane region"/>
    <property type="match status" value="1"/>
</dbReference>
<protein>
    <submittedName>
        <fullName evidence="12">Mechanosensitive ion channel family protein</fullName>
    </submittedName>
</protein>
<dbReference type="InterPro" id="IPR023408">
    <property type="entry name" value="MscS_beta-dom_sf"/>
</dbReference>
<feature type="transmembrane region" description="Helical" evidence="8">
    <location>
        <begin position="136"/>
        <end position="157"/>
    </location>
</feature>
<dbReference type="InterPro" id="IPR006685">
    <property type="entry name" value="MscS_channel_2nd"/>
</dbReference>
<feature type="domain" description="Mechanosensitive ion channel transmembrane helices 2/3" evidence="11">
    <location>
        <begin position="144"/>
        <end position="184"/>
    </location>
</feature>
<dbReference type="Proteomes" id="UP000449710">
    <property type="component" value="Unassembled WGS sequence"/>
</dbReference>
<dbReference type="Pfam" id="PF21082">
    <property type="entry name" value="MS_channel_3rd"/>
    <property type="match status" value="1"/>
</dbReference>
<evidence type="ECO:0000259" key="10">
    <source>
        <dbReference type="Pfam" id="PF21082"/>
    </source>
</evidence>
<dbReference type="PANTHER" id="PTHR43634:SF2">
    <property type="entry name" value="LOW CONDUCTANCE MECHANOSENSITIVE CHANNEL YNAI"/>
    <property type="match status" value="1"/>
</dbReference>
<evidence type="ECO:0000256" key="6">
    <source>
        <dbReference type="ARBA" id="ARBA00023136"/>
    </source>
</evidence>
<dbReference type="AlphaFoldDB" id="A0AA44BEZ3"/>
<keyword evidence="6 8" id="KW-0472">Membrane</keyword>